<sequence>MNMRFWVAVASADHVAIGVAQGFMQVCHGKAGPLKRLNAEDWVAYYSPTQTLGGKDKLQAFTAIGQIKLGEPYQVEITPEFKPYRRDVAWSQVGRLPIRPLLPNLSFSKSTPNWGYQLRFGLFEVTRDDLKQIYQGLAVTSSLL</sequence>
<dbReference type="Proteomes" id="UP000092871">
    <property type="component" value="Unassembled WGS sequence"/>
</dbReference>
<reference evidence="3 6" key="2">
    <citation type="submission" date="2016-06" db="EMBL/GenBank/DDBJ databases">
        <authorList>
            <person name="Kjaerup R.B."/>
            <person name="Dalgaard T.S."/>
            <person name="Juul-Madsen H.R."/>
        </authorList>
    </citation>
    <scope>NUCLEOTIDE SEQUENCE [LARGE SCALE GENOMIC DNA]</scope>
    <source>
        <strain evidence="3 6">CECT 5115</strain>
    </source>
</reference>
<dbReference type="InterPro" id="IPR002740">
    <property type="entry name" value="EVE_domain"/>
</dbReference>
<dbReference type="RefSeq" id="WP_211564859.1">
    <property type="nucleotide sequence ID" value="NZ_FLRA01000035.1"/>
</dbReference>
<proteinExistence type="inferred from homology"/>
<dbReference type="SUPFAM" id="SSF88697">
    <property type="entry name" value="PUA domain-like"/>
    <property type="match status" value="1"/>
</dbReference>
<evidence type="ECO:0000313" key="6">
    <source>
        <dbReference type="Proteomes" id="UP000092871"/>
    </source>
</evidence>
<protein>
    <recommendedName>
        <fullName evidence="1">UPF0310 protein MGA5115_03500</fullName>
    </recommendedName>
</protein>
<dbReference type="CDD" id="cd21132">
    <property type="entry name" value="EVE-like"/>
    <property type="match status" value="1"/>
</dbReference>
<evidence type="ECO:0000313" key="5">
    <source>
        <dbReference type="Proteomes" id="UP000092840"/>
    </source>
</evidence>
<dbReference type="Pfam" id="PF01878">
    <property type="entry name" value="EVE"/>
    <property type="match status" value="1"/>
</dbReference>
<name>A0A1C3JVW2_9GAMM</name>
<evidence type="ECO:0000259" key="2">
    <source>
        <dbReference type="Pfam" id="PF01878"/>
    </source>
</evidence>
<evidence type="ECO:0000313" key="3">
    <source>
        <dbReference type="EMBL" id="SBT19338.1"/>
    </source>
</evidence>
<dbReference type="AlphaFoldDB" id="A0A1C3JVW2"/>
<feature type="domain" description="EVE" evidence="2">
    <location>
        <begin position="5"/>
        <end position="134"/>
    </location>
</feature>
<comment type="similarity">
    <text evidence="1">Belongs to the UPF0310 family.</text>
</comment>
<dbReference type="EMBL" id="FLRA01000035">
    <property type="protein sequence ID" value="SBT19338.1"/>
    <property type="molecule type" value="Genomic_DNA"/>
</dbReference>
<dbReference type="Proteomes" id="UP000092840">
    <property type="component" value="Unassembled WGS sequence"/>
</dbReference>
<evidence type="ECO:0000256" key="1">
    <source>
        <dbReference type="HAMAP-Rule" id="MF_00771"/>
    </source>
</evidence>
<dbReference type="EMBL" id="FLRB01000035">
    <property type="protein sequence ID" value="SBT22838.1"/>
    <property type="molecule type" value="Genomic_DNA"/>
</dbReference>
<accession>A0A1C3JVW2</accession>
<reference evidence="4 5" key="1">
    <citation type="submission" date="2016-06" db="EMBL/GenBank/DDBJ databases">
        <authorList>
            <person name="Rodrigo-Torres L."/>
            <person name="Arahal D.R."/>
        </authorList>
    </citation>
    <scope>NUCLEOTIDE SEQUENCE [LARGE SCALE GENOMIC DNA]</scope>
    <source>
        <strain evidence="4 5">CECT 5116</strain>
    </source>
</reference>
<gene>
    <name evidence="3" type="ORF">MGA5115_03500</name>
    <name evidence="4" type="ORF">MGA5116_03468</name>
</gene>
<dbReference type="InterPro" id="IPR022996">
    <property type="entry name" value="UPF0310"/>
</dbReference>
<organism evidence="3 6">
    <name type="scientific">Marinomonas gallaica</name>
    <dbReference type="NCBI Taxonomy" id="1806667"/>
    <lineage>
        <taxon>Bacteria</taxon>
        <taxon>Pseudomonadati</taxon>
        <taxon>Pseudomonadota</taxon>
        <taxon>Gammaproteobacteria</taxon>
        <taxon>Oceanospirillales</taxon>
        <taxon>Oceanospirillaceae</taxon>
        <taxon>Marinomonas</taxon>
    </lineage>
</organism>
<evidence type="ECO:0000313" key="4">
    <source>
        <dbReference type="EMBL" id="SBT22838.1"/>
    </source>
</evidence>
<dbReference type="InterPro" id="IPR015947">
    <property type="entry name" value="PUA-like_sf"/>
</dbReference>
<keyword evidence="5" id="KW-1185">Reference proteome</keyword>
<dbReference type="Gene3D" id="3.10.590.10">
    <property type="entry name" value="ph1033 like domains"/>
    <property type="match status" value="1"/>
</dbReference>
<dbReference type="HAMAP" id="MF_00771">
    <property type="entry name" value="UPF0310"/>
    <property type="match status" value="1"/>
</dbReference>
<dbReference type="NCBIfam" id="NF002616">
    <property type="entry name" value="PRK02268.1-2"/>
    <property type="match status" value="1"/>
</dbReference>